<sequence>MVPTVLLAAYLIVVPAVHAHPAAWFRRFALLRPPGTTNGGSDSGGSWLWGWAWASDGTVSVVDRSPAITYPARPASFGKYLEDPLLGHAIPLSAFTEPCASTSNSSVPWTKWKADADPALGCPDLCVGGGNQPDNAERWIALVQRGGCPFVEKARQAQRLGARAIVVGGDKTNPDALLNMYSESDASDVEIAATYIKYWDYVALSNMIAASNTSHNGIRTLSLLLTTEYSAWEWYSPILTFIIILLLPTLLTFITLLIHRVRAARAAERDRAPEEVVHRLPWRVWTGTGWEKHAAIAPDSADPEHPSSDHDLERGEASAVESPVVVPVHEDEPEWIDKQDECAICLEPFSKGDRVRELPCGHVFHMDEVDEWLIQRKKLCPVCKADVTRPRHYAQFEMPHVNDQHATTEASSHSSSVSSSPIESSLSSVTPPPTERTPLMAPRPTS</sequence>
<evidence type="ECO:0000313" key="15">
    <source>
        <dbReference type="EMBL" id="KAH8085420.1"/>
    </source>
</evidence>
<feature type="region of interest" description="Disordered" evidence="11">
    <location>
        <begin position="297"/>
        <end position="322"/>
    </location>
</feature>
<dbReference type="GO" id="GO:0008270">
    <property type="term" value="F:zinc ion binding"/>
    <property type="evidence" value="ECO:0007669"/>
    <property type="project" value="UniProtKB-KW"/>
</dbReference>
<dbReference type="AlphaFoldDB" id="A0A8K0UGM6"/>
<evidence type="ECO:0000313" key="16">
    <source>
        <dbReference type="Proteomes" id="UP000813824"/>
    </source>
</evidence>
<evidence type="ECO:0000256" key="7">
    <source>
        <dbReference type="ARBA" id="ARBA00022833"/>
    </source>
</evidence>
<evidence type="ECO:0000256" key="6">
    <source>
        <dbReference type="ARBA" id="ARBA00022771"/>
    </source>
</evidence>
<dbReference type="PANTHER" id="PTHR47168">
    <property type="entry name" value="RING ZINC FINGER DOMAIN SUPERFAMILY PROTEIN-RELATED"/>
    <property type="match status" value="1"/>
</dbReference>
<reference evidence="15" key="1">
    <citation type="journal article" date="2021" name="New Phytol.">
        <title>Evolutionary innovations through gain and loss of genes in the ectomycorrhizal Boletales.</title>
        <authorList>
            <person name="Wu G."/>
            <person name="Miyauchi S."/>
            <person name="Morin E."/>
            <person name="Kuo A."/>
            <person name="Drula E."/>
            <person name="Varga T."/>
            <person name="Kohler A."/>
            <person name="Feng B."/>
            <person name="Cao Y."/>
            <person name="Lipzen A."/>
            <person name="Daum C."/>
            <person name="Hundley H."/>
            <person name="Pangilinan J."/>
            <person name="Johnson J."/>
            <person name="Barry K."/>
            <person name="LaButti K."/>
            <person name="Ng V."/>
            <person name="Ahrendt S."/>
            <person name="Min B."/>
            <person name="Choi I.G."/>
            <person name="Park H."/>
            <person name="Plett J.M."/>
            <person name="Magnuson J."/>
            <person name="Spatafora J.W."/>
            <person name="Nagy L.G."/>
            <person name="Henrissat B."/>
            <person name="Grigoriev I.V."/>
            <person name="Yang Z.L."/>
            <person name="Xu J."/>
            <person name="Martin F.M."/>
        </authorList>
    </citation>
    <scope>NUCLEOTIDE SEQUENCE</scope>
    <source>
        <strain evidence="15">KKN 215</strain>
    </source>
</reference>
<evidence type="ECO:0000256" key="13">
    <source>
        <dbReference type="SAM" id="SignalP"/>
    </source>
</evidence>
<comment type="subcellular location">
    <subcellularLocation>
        <location evidence="2">Membrane</location>
        <topology evidence="2">Single-pass membrane protein</topology>
    </subcellularLocation>
</comment>
<dbReference type="GO" id="GO:0016020">
    <property type="term" value="C:membrane"/>
    <property type="evidence" value="ECO:0007669"/>
    <property type="project" value="UniProtKB-SubCell"/>
</dbReference>
<feature type="region of interest" description="Disordered" evidence="11">
    <location>
        <begin position="404"/>
        <end position="446"/>
    </location>
</feature>
<keyword evidence="9 12" id="KW-0472">Membrane</keyword>
<organism evidence="15 16">
    <name type="scientific">Cristinia sonorae</name>
    <dbReference type="NCBI Taxonomy" id="1940300"/>
    <lineage>
        <taxon>Eukaryota</taxon>
        <taxon>Fungi</taxon>
        <taxon>Dikarya</taxon>
        <taxon>Basidiomycota</taxon>
        <taxon>Agaricomycotina</taxon>
        <taxon>Agaricomycetes</taxon>
        <taxon>Agaricomycetidae</taxon>
        <taxon>Agaricales</taxon>
        <taxon>Pleurotineae</taxon>
        <taxon>Stephanosporaceae</taxon>
        <taxon>Cristinia</taxon>
    </lineage>
</organism>
<dbReference type="PROSITE" id="PS50089">
    <property type="entry name" value="ZF_RING_2"/>
    <property type="match status" value="1"/>
</dbReference>
<feature type="domain" description="RING-type" evidence="14">
    <location>
        <begin position="342"/>
        <end position="384"/>
    </location>
</feature>
<keyword evidence="16" id="KW-1185">Reference proteome</keyword>
<feature type="signal peptide" evidence="13">
    <location>
        <begin position="1"/>
        <end position="19"/>
    </location>
</feature>
<keyword evidence="8 12" id="KW-1133">Transmembrane helix</keyword>
<dbReference type="InterPro" id="IPR013083">
    <property type="entry name" value="Znf_RING/FYVE/PHD"/>
</dbReference>
<dbReference type="FunFam" id="3.30.40.10:FF:000388">
    <property type="entry name" value="Putative RING zinc finger domain superfamily protein"/>
    <property type="match status" value="1"/>
</dbReference>
<name>A0A8K0UGM6_9AGAR</name>
<dbReference type="Pfam" id="PF13639">
    <property type="entry name" value="zf-RING_2"/>
    <property type="match status" value="1"/>
</dbReference>
<evidence type="ECO:0000256" key="8">
    <source>
        <dbReference type="ARBA" id="ARBA00022989"/>
    </source>
</evidence>
<feature type="compositionally biased region" description="Basic and acidic residues" evidence="11">
    <location>
        <begin position="302"/>
        <end position="316"/>
    </location>
</feature>
<comment type="caution">
    <text evidence="15">The sequence shown here is derived from an EMBL/GenBank/DDBJ whole genome shotgun (WGS) entry which is preliminary data.</text>
</comment>
<evidence type="ECO:0000256" key="12">
    <source>
        <dbReference type="SAM" id="Phobius"/>
    </source>
</evidence>
<dbReference type="OrthoDB" id="8062037at2759"/>
<dbReference type="Gene3D" id="3.30.40.10">
    <property type="entry name" value="Zinc/RING finger domain, C3HC4 (zinc finger)"/>
    <property type="match status" value="1"/>
</dbReference>
<accession>A0A8K0UGM6</accession>
<keyword evidence="6 10" id="KW-0863">Zinc-finger</keyword>
<protein>
    <recommendedName>
        <fullName evidence="3">RING-type E3 ubiquitin transferase</fullName>
        <ecNumber evidence="3">2.3.2.27</ecNumber>
    </recommendedName>
</protein>
<keyword evidence="7" id="KW-0862">Zinc</keyword>
<comment type="catalytic activity">
    <reaction evidence="1">
        <text>S-ubiquitinyl-[E2 ubiquitin-conjugating enzyme]-L-cysteine + [acceptor protein]-L-lysine = [E2 ubiquitin-conjugating enzyme]-L-cysteine + N(6)-ubiquitinyl-[acceptor protein]-L-lysine.</text>
        <dbReference type="EC" id="2.3.2.27"/>
    </reaction>
</comment>
<proteinExistence type="predicted"/>
<keyword evidence="4 12" id="KW-0812">Transmembrane</keyword>
<dbReference type="Proteomes" id="UP000813824">
    <property type="component" value="Unassembled WGS sequence"/>
</dbReference>
<evidence type="ECO:0000256" key="11">
    <source>
        <dbReference type="SAM" id="MobiDB-lite"/>
    </source>
</evidence>
<feature type="compositionally biased region" description="Low complexity" evidence="11">
    <location>
        <begin position="411"/>
        <end position="428"/>
    </location>
</feature>
<dbReference type="GO" id="GO:0061630">
    <property type="term" value="F:ubiquitin protein ligase activity"/>
    <property type="evidence" value="ECO:0007669"/>
    <property type="project" value="UniProtKB-EC"/>
</dbReference>
<keyword evidence="13" id="KW-0732">Signal</keyword>
<evidence type="ECO:0000259" key="14">
    <source>
        <dbReference type="PROSITE" id="PS50089"/>
    </source>
</evidence>
<evidence type="ECO:0000256" key="9">
    <source>
        <dbReference type="ARBA" id="ARBA00023136"/>
    </source>
</evidence>
<dbReference type="SUPFAM" id="SSF52025">
    <property type="entry name" value="PA domain"/>
    <property type="match status" value="1"/>
</dbReference>
<dbReference type="SMART" id="SM00184">
    <property type="entry name" value="RING"/>
    <property type="match status" value="1"/>
</dbReference>
<dbReference type="InterPro" id="IPR003137">
    <property type="entry name" value="PA_domain"/>
</dbReference>
<dbReference type="Pfam" id="PF02225">
    <property type="entry name" value="PA"/>
    <property type="match status" value="1"/>
</dbReference>
<dbReference type="PANTHER" id="PTHR47168:SF1">
    <property type="entry name" value="OS02G0798600 PROTEIN"/>
    <property type="match status" value="1"/>
</dbReference>
<feature type="chain" id="PRO_5035422050" description="RING-type E3 ubiquitin transferase" evidence="13">
    <location>
        <begin position="20"/>
        <end position="446"/>
    </location>
</feature>
<evidence type="ECO:0000256" key="1">
    <source>
        <dbReference type="ARBA" id="ARBA00000900"/>
    </source>
</evidence>
<dbReference type="Gene3D" id="3.50.30.30">
    <property type="match status" value="1"/>
</dbReference>
<evidence type="ECO:0000256" key="5">
    <source>
        <dbReference type="ARBA" id="ARBA00022723"/>
    </source>
</evidence>
<dbReference type="InterPro" id="IPR001841">
    <property type="entry name" value="Znf_RING"/>
</dbReference>
<evidence type="ECO:0000256" key="3">
    <source>
        <dbReference type="ARBA" id="ARBA00012483"/>
    </source>
</evidence>
<dbReference type="SUPFAM" id="SSF57850">
    <property type="entry name" value="RING/U-box"/>
    <property type="match status" value="1"/>
</dbReference>
<dbReference type="CDD" id="cd00538">
    <property type="entry name" value="PA"/>
    <property type="match status" value="1"/>
</dbReference>
<dbReference type="EC" id="2.3.2.27" evidence="3"/>
<gene>
    <name evidence="15" type="ORF">BXZ70DRAFT_900156</name>
</gene>
<feature type="transmembrane region" description="Helical" evidence="12">
    <location>
        <begin position="234"/>
        <end position="258"/>
    </location>
</feature>
<dbReference type="InterPro" id="IPR051653">
    <property type="entry name" value="E3_ligase_sorting_rcpt"/>
</dbReference>
<evidence type="ECO:0000256" key="2">
    <source>
        <dbReference type="ARBA" id="ARBA00004167"/>
    </source>
</evidence>
<keyword evidence="5" id="KW-0479">Metal-binding</keyword>
<dbReference type="InterPro" id="IPR046450">
    <property type="entry name" value="PA_dom_sf"/>
</dbReference>
<dbReference type="EMBL" id="JAEVFJ010000044">
    <property type="protein sequence ID" value="KAH8085420.1"/>
    <property type="molecule type" value="Genomic_DNA"/>
</dbReference>
<evidence type="ECO:0000256" key="10">
    <source>
        <dbReference type="PROSITE-ProRule" id="PRU00175"/>
    </source>
</evidence>
<evidence type="ECO:0000256" key="4">
    <source>
        <dbReference type="ARBA" id="ARBA00022692"/>
    </source>
</evidence>